<dbReference type="Proteomes" id="UP001497382">
    <property type="component" value="Unassembled WGS sequence"/>
</dbReference>
<evidence type="ECO:0000256" key="5">
    <source>
        <dbReference type="ARBA" id="ARBA00023002"/>
    </source>
</evidence>
<dbReference type="Gene3D" id="1.10.630.10">
    <property type="entry name" value="Cytochrome P450"/>
    <property type="match status" value="1"/>
</dbReference>
<evidence type="ECO:0000256" key="6">
    <source>
        <dbReference type="ARBA" id="ARBA00023004"/>
    </source>
</evidence>
<keyword evidence="4 8" id="KW-0479">Metal-binding</keyword>
<dbReference type="GO" id="GO:0005506">
    <property type="term" value="F:iron ion binding"/>
    <property type="evidence" value="ECO:0007669"/>
    <property type="project" value="InterPro"/>
</dbReference>
<dbReference type="InterPro" id="IPR036396">
    <property type="entry name" value="Cyt_P450_sf"/>
</dbReference>
<dbReference type="FunFam" id="1.10.630.10:FF:000006">
    <property type="entry name" value="Cytochrome P450 302a1, mitochondrial"/>
    <property type="match status" value="1"/>
</dbReference>
<dbReference type="GO" id="GO:0020037">
    <property type="term" value="F:heme binding"/>
    <property type="evidence" value="ECO:0007669"/>
    <property type="project" value="InterPro"/>
</dbReference>
<dbReference type="PANTHER" id="PTHR24279">
    <property type="entry name" value="CYTOCHROME P450"/>
    <property type="match status" value="1"/>
</dbReference>
<comment type="similarity">
    <text evidence="2 9">Belongs to the cytochrome P450 family.</text>
</comment>
<dbReference type="SUPFAM" id="SSF48264">
    <property type="entry name" value="Cytochrome P450"/>
    <property type="match status" value="1"/>
</dbReference>
<feature type="binding site" description="axial binding residue" evidence="8">
    <location>
        <position position="492"/>
    </location>
    <ligand>
        <name>heme</name>
        <dbReference type="ChEBI" id="CHEBI:30413"/>
    </ligand>
    <ligandPart>
        <name>Fe</name>
        <dbReference type="ChEBI" id="CHEBI:18248"/>
    </ligandPart>
</feature>
<evidence type="ECO:0000256" key="9">
    <source>
        <dbReference type="RuleBase" id="RU000461"/>
    </source>
</evidence>
<dbReference type="EMBL" id="CAXIEN010000204">
    <property type="protein sequence ID" value="CAL1286505.1"/>
    <property type="molecule type" value="Genomic_DNA"/>
</dbReference>
<keyword evidence="11" id="KW-1185">Reference proteome</keyword>
<gene>
    <name evidence="10" type="ORF">LARSCL_LOCUS14283</name>
</gene>
<keyword evidence="7 9" id="KW-0503">Monooxygenase</keyword>
<comment type="cofactor">
    <cofactor evidence="1 8">
        <name>heme</name>
        <dbReference type="ChEBI" id="CHEBI:30413"/>
    </cofactor>
</comment>
<protein>
    <recommendedName>
        <fullName evidence="12">Cytochrome P450</fullName>
    </recommendedName>
</protein>
<keyword evidence="5 9" id="KW-0560">Oxidoreductase</keyword>
<dbReference type="Pfam" id="PF00067">
    <property type="entry name" value="p450"/>
    <property type="match status" value="1"/>
</dbReference>
<evidence type="ECO:0000256" key="1">
    <source>
        <dbReference type="ARBA" id="ARBA00001971"/>
    </source>
</evidence>
<dbReference type="InterPro" id="IPR002401">
    <property type="entry name" value="Cyt_P450_E_grp-I"/>
</dbReference>
<proteinExistence type="inferred from homology"/>
<dbReference type="PRINTS" id="PR00385">
    <property type="entry name" value="P450"/>
</dbReference>
<evidence type="ECO:0000256" key="3">
    <source>
        <dbReference type="ARBA" id="ARBA00022617"/>
    </source>
</evidence>
<organism evidence="10 11">
    <name type="scientific">Larinioides sclopetarius</name>
    <dbReference type="NCBI Taxonomy" id="280406"/>
    <lineage>
        <taxon>Eukaryota</taxon>
        <taxon>Metazoa</taxon>
        <taxon>Ecdysozoa</taxon>
        <taxon>Arthropoda</taxon>
        <taxon>Chelicerata</taxon>
        <taxon>Arachnida</taxon>
        <taxon>Araneae</taxon>
        <taxon>Araneomorphae</taxon>
        <taxon>Entelegynae</taxon>
        <taxon>Araneoidea</taxon>
        <taxon>Araneidae</taxon>
        <taxon>Larinioides</taxon>
    </lineage>
</organism>
<dbReference type="PRINTS" id="PR00463">
    <property type="entry name" value="EP450I"/>
</dbReference>
<dbReference type="CDD" id="cd11054">
    <property type="entry name" value="CYP24A1-like"/>
    <property type="match status" value="1"/>
</dbReference>
<dbReference type="InterPro" id="IPR017972">
    <property type="entry name" value="Cyt_P450_CS"/>
</dbReference>
<accession>A0AAV2AS03</accession>
<evidence type="ECO:0000313" key="10">
    <source>
        <dbReference type="EMBL" id="CAL1286505.1"/>
    </source>
</evidence>
<comment type="caution">
    <text evidence="10">The sequence shown here is derived from an EMBL/GenBank/DDBJ whole genome shotgun (WGS) entry which is preliminary data.</text>
</comment>
<dbReference type="PANTHER" id="PTHR24279:SF120">
    <property type="entry name" value="CYTOCHROME P450"/>
    <property type="match status" value="1"/>
</dbReference>
<dbReference type="AlphaFoldDB" id="A0AAV2AS03"/>
<reference evidence="10 11" key="1">
    <citation type="submission" date="2024-04" db="EMBL/GenBank/DDBJ databases">
        <authorList>
            <person name="Rising A."/>
            <person name="Reimegard J."/>
            <person name="Sonavane S."/>
            <person name="Akerstrom W."/>
            <person name="Nylinder S."/>
            <person name="Hedman E."/>
            <person name="Kallberg Y."/>
        </authorList>
    </citation>
    <scope>NUCLEOTIDE SEQUENCE [LARGE SCALE GENOMIC DNA]</scope>
</reference>
<evidence type="ECO:0000313" key="11">
    <source>
        <dbReference type="Proteomes" id="UP001497382"/>
    </source>
</evidence>
<keyword evidence="3 8" id="KW-0349">Heme</keyword>
<evidence type="ECO:0000256" key="2">
    <source>
        <dbReference type="ARBA" id="ARBA00010617"/>
    </source>
</evidence>
<evidence type="ECO:0008006" key="12">
    <source>
        <dbReference type="Google" id="ProtNLM"/>
    </source>
</evidence>
<evidence type="ECO:0000256" key="8">
    <source>
        <dbReference type="PIRSR" id="PIRSR602401-1"/>
    </source>
</evidence>
<dbReference type="PROSITE" id="PS00086">
    <property type="entry name" value="CYTOCHROME_P450"/>
    <property type="match status" value="1"/>
</dbReference>
<dbReference type="InterPro" id="IPR001128">
    <property type="entry name" value="Cyt_P450"/>
</dbReference>
<dbReference type="GO" id="GO:0016705">
    <property type="term" value="F:oxidoreductase activity, acting on paired donors, with incorporation or reduction of molecular oxygen"/>
    <property type="evidence" value="ECO:0007669"/>
    <property type="project" value="InterPro"/>
</dbReference>
<sequence length="545" mass="63173">MVLLNLNEQKKEVQLRVCSMKEGQGRGLGPTAVVRICFCFEAIMKLMSLFSKTVEMALNIWRSFWDAFITNFGESQAQNDVKAFEEMPGPRPLPFIGNLWRYFPIIGNYSLERLHRTYQKFYEEFGPIVREKVFRDRTLVHVFHPDDMMTVYKADGNMPKRMSHRALERYRRERPHLYSGPGLFPSNDEEWYNFRHLFQNLLMNDESVDACSNALEDITDEMVAKISTELDENKEIDLTPLLFNWALECIGSITLNRRLGCLSTEGNKEAELLVKAANDTHTAIFLTEATPISYNASYKKLEEAQNLFSEVVSKYLDEVIEDIENGKNTDSLVAQMLKIEDASKKDVFTMILDMFMAGIDTTAFTLSFALYNLAKNKEVQQKLREELIELLPTKRDRFTGAFLRKYRYLRAVVKETLRVNPVAIGTGRILQEDLVLGNYCVPAQTMVILQHQAASLQEQFFPNAHQFDPDRWKRHEVTNNVSCPFGYGHRTCVGMKFAYRELYLALSKMVRSFDISYHYEDIDSVNRLINVPDKPLRLRLQPIIE</sequence>
<evidence type="ECO:0000256" key="4">
    <source>
        <dbReference type="ARBA" id="ARBA00022723"/>
    </source>
</evidence>
<keyword evidence="6 8" id="KW-0408">Iron</keyword>
<dbReference type="GO" id="GO:0004497">
    <property type="term" value="F:monooxygenase activity"/>
    <property type="evidence" value="ECO:0007669"/>
    <property type="project" value="UniProtKB-KW"/>
</dbReference>
<dbReference type="InterPro" id="IPR050479">
    <property type="entry name" value="CYP11_CYP27_families"/>
</dbReference>
<evidence type="ECO:0000256" key="7">
    <source>
        <dbReference type="ARBA" id="ARBA00023033"/>
    </source>
</evidence>
<name>A0AAV2AS03_9ARAC</name>